<protein>
    <submittedName>
        <fullName evidence="2">Uncharacterized protein</fullName>
    </submittedName>
</protein>
<keyword evidence="1" id="KW-0812">Transmembrane</keyword>
<evidence type="ECO:0000313" key="2">
    <source>
        <dbReference type="EMBL" id="OWF54842.1"/>
    </source>
</evidence>
<sequence length="151" mass="17333">MGKQSAFYYRIRRVFHASVVGNIVLVITIVVLYIVRQTLRDQNTIAGVTTSPRIDARTDIAGQICLTCDFQGHDTSDTLYEFIVKTENNNTLCCLQRDDDLQNLILELVEENRHNWHTNPVNNISGKLRWWIERNHAAHLYPSGFSNGQSE</sequence>
<keyword evidence="1" id="KW-0472">Membrane</keyword>
<dbReference type="Proteomes" id="UP000242188">
    <property type="component" value="Unassembled WGS sequence"/>
</dbReference>
<reference evidence="2 3" key="1">
    <citation type="journal article" date="2017" name="Nat. Ecol. Evol.">
        <title>Scallop genome provides insights into evolution of bilaterian karyotype and development.</title>
        <authorList>
            <person name="Wang S."/>
            <person name="Zhang J."/>
            <person name="Jiao W."/>
            <person name="Li J."/>
            <person name="Xun X."/>
            <person name="Sun Y."/>
            <person name="Guo X."/>
            <person name="Huan P."/>
            <person name="Dong B."/>
            <person name="Zhang L."/>
            <person name="Hu X."/>
            <person name="Sun X."/>
            <person name="Wang J."/>
            <person name="Zhao C."/>
            <person name="Wang Y."/>
            <person name="Wang D."/>
            <person name="Huang X."/>
            <person name="Wang R."/>
            <person name="Lv J."/>
            <person name="Li Y."/>
            <person name="Zhang Z."/>
            <person name="Liu B."/>
            <person name="Lu W."/>
            <person name="Hui Y."/>
            <person name="Liang J."/>
            <person name="Zhou Z."/>
            <person name="Hou R."/>
            <person name="Li X."/>
            <person name="Liu Y."/>
            <person name="Li H."/>
            <person name="Ning X."/>
            <person name="Lin Y."/>
            <person name="Zhao L."/>
            <person name="Xing Q."/>
            <person name="Dou J."/>
            <person name="Li Y."/>
            <person name="Mao J."/>
            <person name="Guo H."/>
            <person name="Dou H."/>
            <person name="Li T."/>
            <person name="Mu C."/>
            <person name="Jiang W."/>
            <person name="Fu Q."/>
            <person name="Fu X."/>
            <person name="Miao Y."/>
            <person name="Liu J."/>
            <person name="Yu Q."/>
            <person name="Li R."/>
            <person name="Liao H."/>
            <person name="Li X."/>
            <person name="Kong Y."/>
            <person name="Jiang Z."/>
            <person name="Chourrout D."/>
            <person name="Li R."/>
            <person name="Bao Z."/>
        </authorList>
    </citation>
    <scope>NUCLEOTIDE SEQUENCE [LARGE SCALE GENOMIC DNA]</scope>
    <source>
        <strain evidence="2 3">PY_sf001</strain>
    </source>
</reference>
<keyword evidence="1" id="KW-1133">Transmembrane helix</keyword>
<dbReference type="AlphaFoldDB" id="A0A210R1G6"/>
<gene>
    <name evidence="2" type="ORF">KP79_PYT20828</name>
</gene>
<comment type="caution">
    <text evidence="2">The sequence shown here is derived from an EMBL/GenBank/DDBJ whole genome shotgun (WGS) entry which is preliminary data.</text>
</comment>
<keyword evidence="3" id="KW-1185">Reference proteome</keyword>
<accession>A0A210R1G6</accession>
<dbReference type="EMBL" id="NEDP02000871">
    <property type="protein sequence ID" value="OWF54842.1"/>
    <property type="molecule type" value="Genomic_DNA"/>
</dbReference>
<evidence type="ECO:0000313" key="3">
    <source>
        <dbReference type="Proteomes" id="UP000242188"/>
    </source>
</evidence>
<organism evidence="2 3">
    <name type="scientific">Mizuhopecten yessoensis</name>
    <name type="common">Japanese scallop</name>
    <name type="synonym">Patinopecten yessoensis</name>
    <dbReference type="NCBI Taxonomy" id="6573"/>
    <lineage>
        <taxon>Eukaryota</taxon>
        <taxon>Metazoa</taxon>
        <taxon>Spiralia</taxon>
        <taxon>Lophotrochozoa</taxon>
        <taxon>Mollusca</taxon>
        <taxon>Bivalvia</taxon>
        <taxon>Autobranchia</taxon>
        <taxon>Pteriomorphia</taxon>
        <taxon>Pectinida</taxon>
        <taxon>Pectinoidea</taxon>
        <taxon>Pectinidae</taxon>
        <taxon>Mizuhopecten</taxon>
    </lineage>
</organism>
<feature type="transmembrane region" description="Helical" evidence="1">
    <location>
        <begin position="14"/>
        <end position="35"/>
    </location>
</feature>
<evidence type="ECO:0000256" key="1">
    <source>
        <dbReference type="SAM" id="Phobius"/>
    </source>
</evidence>
<dbReference type="OrthoDB" id="6143528at2759"/>
<proteinExistence type="predicted"/>
<name>A0A210R1G6_MIZYE</name>